<evidence type="ECO:0000313" key="1">
    <source>
        <dbReference type="EMBL" id="PTL59138.1"/>
    </source>
</evidence>
<evidence type="ECO:0000313" key="2">
    <source>
        <dbReference type="Proteomes" id="UP000240739"/>
    </source>
</evidence>
<organism evidence="1 2">
    <name type="scientific">Paraconexibacter algicola</name>
    <dbReference type="NCBI Taxonomy" id="2133960"/>
    <lineage>
        <taxon>Bacteria</taxon>
        <taxon>Bacillati</taxon>
        <taxon>Actinomycetota</taxon>
        <taxon>Thermoleophilia</taxon>
        <taxon>Solirubrobacterales</taxon>
        <taxon>Paraconexibacteraceae</taxon>
        <taxon>Paraconexibacter</taxon>
    </lineage>
</organism>
<keyword evidence="2" id="KW-1185">Reference proteome</keyword>
<reference evidence="1 2" key="1">
    <citation type="submission" date="2018-03" db="EMBL/GenBank/DDBJ databases">
        <title>Aquarubrobacter algicola gen. nov., sp. nov., a novel actinobacterium isolated from shallow eutrophic lake during the end of cyanobacterial harmful algal blooms.</title>
        <authorList>
            <person name="Chun S.J."/>
        </authorList>
    </citation>
    <scope>NUCLEOTIDE SEQUENCE [LARGE SCALE GENOMIC DNA]</scope>
    <source>
        <strain evidence="1 2">Seoho-28</strain>
    </source>
</reference>
<accession>A0A2T4UIS9</accession>
<name>A0A2T4UIS9_9ACTN</name>
<comment type="caution">
    <text evidence="1">The sequence shown here is derived from an EMBL/GenBank/DDBJ whole genome shotgun (WGS) entry which is preliminary data.</text>
</comment>
<dbReference type="AlphaFoldDB" id="A0A2T4UIS9"/>
<dbReference type="Proteomes" id="UP000240739">
    <property type="component" value="Unassembled WGS sequence"/>
</dbReference>
<sequence length="74" mass="7711">MMGGMGEVHDHDPNAFDEALADAEVHVSKGSPDILVTVTVPVDAGTLDALTERADREGRNVEQIVADALRAAAA</sequence>
<protein>
    <submittedName>
        <fullName evidence="1">Uncharacterized protein</fullName>
    </submittedName>
</protein>
<proteinExistence type="predicted"/>
<gene>
    <name evidence="1" type="ORF">C7Y72_05480</name>
</gene>
<dbReference type="EMBL" id="PYYB01000001">
    <property type="protein sequence ID" value="PTL59138.1"/>
    <property type="molecule type" value="Genomic_DNA"/>
</dbReference>